<dbReference type="AlphaFoldDB" id="H0QH77"/>
<keyword evidence="4" id="KW-1185">Reference proteome</keyword>
<reference evidence="3 4" key="1">
    <citation type="submission" date="2011-12" db="EMBL/GenBank/DDBJ databases">
        <title>Whole genome shotgun sequence of Arthrobacter globiformis NBRC 12137.</title>
        <authorList>
            <person name="Miyazawa S."/>
            <person name="Hosoyama A."/>
            <person name="Tsuchikane K."/>
            <person name="Katsumata H."/>
            <person name="Yamazaki S."/>
            <person name="Fujita N."/>
        </authorList>
    </citation>
    <scope>NUCLEOTIDE SEQUENCE [LARGE SCALE GENOMIC DNA]</scope>
    <source>
        <strain evidence="3 4">NBRC 12137</strain>
    </source>
</reference>
<dbReference type="Proteomes" id="UP000003828">
    <property type="component" value="Unassembled WGS sequence"/>
</dbReference>
<proteinExistence type="predicted"/>
<keyword evidence="2" id="KW-0472">Membrane</keyword>
<gene>
    <name evidence="3" type="ORF">ARGLB_010_00130</name>
</gene>
<organism evidence="3 4">
    <name type="scientific">Arthrobacter globiformis (strain ATCC 8010 / DSM 20124 / JCM 1332 / NBRC 12137 / NCIMB 8907 / NRRL B-2979 / 168)</name>
    <dbReference type="NCBI Taxonomy" id="1077972"/>
    <lineage>
        <taxon>Bacteria</taxon>
        <taxon>Bacillati</taxon>
        <taxon>Actinomycetota</taxon>
        <taxon>Actinomycetes</taxon>
        <taxon>Micrococcales</taxon>
        <taxon>Micrococcaceae</taxon>
        <taxon>Arthrobacter</taxon>
    </lineage>
</organism>
<dbReference type="OrthoDB" id="3264966at2"/>
<evidence type="ECO:0000256" key="2">
    <source>
        <dbReference type="SAM" id="Phobius"/>
    </source>
</evidence>
<feature type="compositionally biased region" description="Low complexity" evidence="1">
    <location>
        <begin position="22"/>
        <end position="36"/>
    </location>
</feature>
<evidence type="ECO:0000313" key="4">
    <source>
        <dbReference type="Proteomes" id="UP000003828"/>
    </source>
</evidence>
<comment type="caution">
    <text evidence="3">The sequence shown here is derived from an EMBL/GenBank/DDBJ whole genome shotgun (WGS) entry which is preliminary data.</text>
</comment>
<dbReference type="eggNOG" id="COG3147">
    <property type="taxonomic scope" value="Bacteria"/>
</dbReference>
<sequence length="560" mass="54811">MHEEENDGGTPATQGSGTAARATGGNASGTRSGGASRIAGRRGIVAGVLSGVVLLAAGGGVVAATTLAPQPSSARPLDPAEAAVPAGSVQDVCPAPARLLEGTPVGTDPQFSPESATAKSTVSAAVVSSAGGSLPGSALSALKGSELQRIAKAPASPTAPAGSSGVIAGVVEEEPVDDVSVLSADALANRQPAAAALMAYTATDGDLQGSAAAACQVPSNDLWLSGANTAVGRSSVINLTNASTTPATVNLELYGKAGQVKASGSRGLLVGPKSTRSIVLAGLAPGEERLSVHVRSSGGPVSAFIQQSVLRGLTSGGVDFIAPGISAAPSQVMTGIDIQDAGDVKSLTGEPGFDDAGPSLQITVPGPSDAVVEVKLFGRAGQQALPGGGVVTAKAGTVTEVPLAGVPAGKYTVSAASDVSIVAAARVSRGLKSTQSLDFAWSPATAQLGSQHIVPLPQGGERQLVFGALDDRATISYTPITADGKLRTAATADIAAGTTTTLKAADKIGNSAVVGYVVSASGGAAYGTVLLEREGRNDVSTVAIAPGAEGQEKVPVTLGY</sequence>
<dbReference type="InterPro" id="IPR043777">
    <property type="entry name" value="DUF5719"/>
</dbReference>
<feature type="transmembrane region" description="Helical" evidence="2">
    <location>
        <begin position="44"/>
        <end position="68"/>
    </location>
</feature>
<name>H0QH77_ARTG1</name>
<feature type="region of interest" description="Disordered" evidence="1">
    <location>
        <begin position="1"/>
        <end position="36"/>
    </location>
</feature>
<dbReference type="Pfam" id="PF18986">
    <property type="entry name" value="DUF5719"/>
    <property type="match status" value="1"/>
</dbReference>
<dbReference type="STRING" id="1077972.ARGLB_010_00130"/>
<accession>H0QH77</accession>
<protein>
    <submittedName>
        <fullName evidence="3">Uncharacterized protein</fullName>
    </submittedName>
</protein>
<keyword evidence="2" id="KW-0812">Transmembrane</keyword>
<evidence type="ECO:0000313" key="3">
    <source>
        <dbReference type="EMBL" id="GAB12178.1"/>
    </source>
</evidence>
<dbReference type="RefSeq" id="WP_003797969.1">
    <property type="nucleotide sequence ID" value="NZ_BAEG01000010.1"/>
</dbReference>
<keyword evidence="2" id="KW-1133">Transmembrane helix</keyword>
<dbReference type="EMBL" id="BAEG01000010">
    <property type="protein sequence ID" value="GAB12178.1"/>
    <property type="molecule type" value="Genomic_DNA"/>
</dbReference>
<evidence type="ECO:0000256" key="1">
    <source>
        <dbReference type="SAM" id="MobiDB-lite"/>
    </source>
</evidence>